<evidence type="ECO:0000256" key="1">
    <source>
        <dbReference type="SAM" id="MobiDB-lite"/>
    </source>
</evidence>
<evidence type="ECO:0000313" key="3">
    <source>
        <dbReference type="EMBL" id="CAD5333297.1"/>
    </source>
</evidence>
<dbReference type="Gene3D" id="1.10.287.110">
    <property type="entry name" value="DnaJ domain"/>
    <property type="match status" value="1"/>
</dbReference>
<dbReference type="PRINTS" id="PR00625">
    <property type="entry name" value="JDOMAIN"/>
</dbReference>
<feature type="compositionally biased region" description="Low complexity" evidence="1">
    <location>
        <begin position="223"/>
        <end position="234"/>
    </location>
</feature>
<proteinExistence type="predicted"/>
<dbReference type="InterPro" id="IPR001623">
    <property type="entry name" value="DnaJ_domain"/>
</dbReference>
<dbReference type="SMART" id="SM00271">
    <property type="entry name" value="DnaJ"/>
    <property type="match status" value="1"/>
</dbReference>
<gene>
    <name evidence="3" type="ORF">AT9943_LOCUS20658</name>
</gene>
<dbReference type="Pfam" id="PF00226">
    <property type="entry name" value="DnaJ"/>
    <property type="match status" value="1"/>
</dbReference>
<feature type="region of interest" description="Disordered" evidence="1">
    <location>
        <begin position="200"/>
        <end position="234"/>
    </location>
</feature>
<feature type="region of interest" description="Disordered" evidence="1">
    <location>
        <begin position="129"/>
        <end position="153"/>
    </location>
</feature>
<name>A0A7G2FIQ5_ARATH</name>
<dbReference type="InterPro" id="IPR036869">
    <property type="entry name" value="J_dom_sf"/>
</dbReference>
<dbReference type="PANTHER" id="PTHR44137:SF23">
    <property type="entry name" value="CHAPERONE DNAJ-DOMAIN SUPERFAMILY PROTEIN"/>
    <property type="match status" value="1"/>
</dbReference>
<dbReference type="PANTHER" id="PTHR44137">
    <property type="entry name" value="BNAC03G44070D PROTEIN"/>
    <property type="match status" value="1"/>
</dbReference>
<dbReference type="PROSITE" id="PS50076">
    <property type="entry name" value="DNAJ_2"/>
    <property type="match status" value="1"/>
</dbReference>
<dbReference type="CDD" id="cd06257">
    <property type="entry name" value="DnaJ"/>
    <property type="match status" value="1"/>
</dbReference>
<dbReference type="Pfam" id="PF23551">
    <property type="entry name" value="Zn_ribbon_20"/>
    <property type="match status" value="1"/>
</dbReference>
<feature type="domain" description="J" evidence="2">
    <location>
        <begin position="70"/>
        <end position="134"/>
    </location>
</feature>
<evidence type="ECO:0000259" key="2">
    <source>
        <dbReference type="PROSITE" id="PS50076"/>
    </source>
</evidence>
<organism evidence="3 4">
    <name type="scientific">Arabidopsis thaliana</name>
    <name type="common">Mouse-ear cress</name>
    <dbReference type="NCBI Taxonomy" id="3702"/>
    <lineage>
        <taxon>Eukaryota</taxon>
        <taxon>Viridiplantae</taxon>
        <taxon>Streptophyta</taxon>
        <taxon>Embryophyta</taxon>
        <taxon>Tracheophyta</taxon>
        <taxon>Spermatophyta</taxon>
        <taxon>Magnoliopsida</taxon>
        <taxon>eudicotyledons</taxon>
        <taxon>Gunneridae</taxon>
        <taxon>Pentapetalae</taxon>
        <taxon>rosids</taxon>
        <taxon>malvids</taxon>
        <taxon>Brassicales</taxon>
        <taxon>Brassicaceae</taxon>
        <taxon>Camelineae</taxon>
        <taxon>Arabidopsis</taxon>
    </lineage>
</organism>
<sequence>MDSFVSVENKPLPTDMEFTMEEATQIVEKKLSEKDYVGAMKFINLFPNLDGRWNTMIDVYICGSNVGESDWYGVLGVDPLSDDETVKKHYKQLALLLHPDKNKCYGAEGAFKLVSEAWYLLSDKVQRSSYDQRRKNSKQGKSSKPKAADSSKQRKSRTFWTMCRSCKTKGEFLRHWNLNKAILCPNCRQIFIATEITTKEPNKSTKKASHQQQQWSVQDKAPSKSTKNESSSPSVTFTWKRSSVSLKARSNCGSSANQSTKRGLEAQETVAPAEKILKRQRTTMVKTCLINFTSALTSSWKETCRPLIGVDGIFLKSTPLRGQLLAAIDLPGPVTVIRGCLRSYDGNRIKLLGDSLS</sequence>
<feature type="compositionally biased region" description="Basic residues" evidence="1">
    <location>
        <begin position="135"/>
        <end position="144"/>
    </location>
</feature>
<accession>A0A7G2FIQ5</accession>
<evidence type="ECO:0000313" key="4">
    <source>
        <dbReference type="Proteomes" id="UP000516314"/>
    </source>
</evidence>
<dbReference type="Proteomes" id="UP000516314">
    <property type="component" value="Chromosome 5"/>
</dbReference>
<reference evidence="3 4" key="1">
    <citation type="submission" date="2020-09" db="EMBL/GenBank/DDBJ databases">
        <authorList>
            <person name="Ashkenazy H."/>
        </authorList>
    </citation>
    <scope>NUCLEOTIDE SEQUENCE [LARGE SCALE GENOMIC DNA]</scope>
    <source>
        <strain evidence="4">cv. Cdm-0</strain>
    </source>
</reference>
<dbReference type="AlphaFoldDB" id="A0A7G2FIQ5"/>
<protein>
    <submittedName>
        <fullName evidence="3">(thale cress) hypothetical protein</fullName>
    </submittedName>
</protein>
<dbReference type="InterPro" id="IPR056988">
    <property type="entry name" value="Zn_ribbon_pln"/>
</dbReference>
<dbReference type="EMBL" id="LR881470">
    <property type="protein sequence ID" value="CAD5333297.1"/>
    <property type="molecule type" value="Genomic_DNA"/>
</dbReference>
<dbReference type="SUPFAM" id="SSF46565">
    <property type="entry name" value="Chaperone J-domain"/>
    <property type="match status" value="1"/>
</dbReference>